<keyword evidence="4 5" id="KW-0472">Membrane</keyword>
<feature type="transmembrane region" description="Helical" evidence="5">
    <location>
        <begin position="31"/>
        <end position="49"/>
    </location>
</feature>
<protein>
    <submittedName>
        <fullName evidence="6">Bile acid:sodium symporter</fullName>
    </submittedName>
</protein>
<feature type="transmembrane region" description="Helical" evidence="5">
    <location>
        <begin position="61"/>
        <end position="85"/>
    </location>
</feature>
<proteinExistence type="predicted"/>
<evidence type="ECO:0000256" key="1">
    <source>
        <dbReference type="ARBA" id="ARBA00004141"/>
    </source>
</evidence>
<dbReference type="InterPro" id="IPR038770">
    <property type="entry name" value="Na+/solute_symporter_sf"/>
</dbReference>
<feature type="transmembrane region" description="Helical" evidence="5">
    <location>
        <begin position="247"/>
        <end position="269"/>
    </location>
</feature>
<dbReference type="EMBL" id="DTGT01000183">
    <property type="protein sequence ID" value="HGH60817.1"/>
    <property type="molecule type" value="Genomic_DNA"/>
</dbReference>
<comment type="caution">
    <text evidence="6">The sequence shown here is derived from an EMBL/GenBank/DDBJ whole genome shotgun (WGS) entry which is preliminary data.</text>
</comment>
<feature type="transmembrane region" description="Helical" evidence="5">
    <location>
        <begin position="148"/>
        <end position="170"/>
    </location>
</feature>
<sequence length="308" mass="33834">MLRDIILLIVVFGSAGGAVMFPWTGTDFQPFVMYFMMMLLFLGFTRIDFRQLLDTSRTTLLRLAILASTKLIFLPVALFGATYWLSRDYAIPVLLLSGISTGVVAPFMAALVAADAATVVRMVVVTSVLVPVSLPCLVKILAGAEISIPLWLMMKTLCFVIFAPLFAVVFMRRYLPSIIDGINKMHFPLSLCLFAAINLGVFSKYSSFFFDRSTDVVIVLFVSYALAAIYCATGFLMFPGAPRQQRVAASISLALMNNVLVVVFSSQFFEPLSPTLAAMYLFPFFSLVTPLRLMGRSSAPLAERQGAA</sequence>
<comment type="subcellular location">
    <subcellularLocation>
        <location evidence="1">Membrane</location>
        <topology evidence="1">Multi-pass membrane protein</topology>
    </subcellularLocation>
</comment>
<dbReference type="InterPro" id="IPR002657">
    <property type="entry name" value="BilAc:Na_symport/Acr3"/>
</dbReference>
<feature type="transmembrane region" description="Helical" evidence="5">
    <location>
        <begin position="216"/>
        <end position="238"/>
    </location>
</feature>
<feature type="transmembrane region" description="Helical" evidence="5">
    <location>
        <begin position="119"/>
        <end position="142"/>
    </location>
</feature>
<dbReference type="Pfam" id="PF01758">
    <property type="entry name" value="SBF"/>
    <property type="match status" value="1"/>
</dbReference>
<dbReference type="Gene3D" id="1.20.1530.20">
    <property type="match status" value="1"/>
</dbReference>
<keyword evidence="2 5" id="KW-0812">Transmembrane</keyword>
<keyword evidence="3 5" id="KW-1133">Transmembrane helix</keyword>
<feature type="transmembrane region" description="Helical" evidence="5">
    <location>
        <begin position="275"/>
        <end position="294"/>
    </location>
</feature>
<evidence type="ECO:0000313" key="6">
    <source>
        <dbReference type="EMBL" id="HGH60817.1"/>
    </source>
</evidence>
<evidence type="ECO:0000256" key="3">
    <source>
        <dbReference type="ARBA" id="ARBA00022989"/>
    </source>
</evidence>
<reference evidence="6" key="1">
    <citation type="journal article" date="2020" name="mSystems">
        <title>Genome- and Community-Level Interaction Insights into Carbon Utilization and Element Cycling Functions of Hydrothermarchaeota in Hydrothermal Sediment.</title>
        <authorList>
            <person name="Zhou Z."/>
            <person name="Liu Y."/>
            <person name="Xu W."/>
            <person name="Pan J."/>
            <person name="Luo Z.H."/>
            <person name="Li M."/>
        </authorList>
    </citation>
    <scope>NUCLEOTIDE SEQUENCE [LARGE SCALE GENOMIC DNA]</scope>
    <source>
        <strain evidence="6">SpSt-769</strain>
    </source>
</reference>
<evidence type="ECO:0000256" key="5">
    <source>
        <dbReference type="SAM" id="Phobius"/>
    </source>
</evidence>
<accession>A0A7C4EWW7</accession>
<name>A0A7C4EWW7_9BACT</name>
<organism evidence="6">
    <name type="scientific">Desulfomonile tiedjei</name>
    <dbReference type="NCBI Taxonomy" id="2358"/>
    <lineage>
        <taxon>Bacteria</taxon>
        <taxon>Pseudomonadati</taxon>
        <taxon>Thermodesulfobacteriota</taxon>
        <taxon>Desulfomonilia</taxon>
        <taxon>Desulfomonilales</taxon>
        <taxon>Desulfomonilaceae</taxon>
        <taxon>Desulfomonile</taxon>
    </lineage>
</organism>
<feature type="transmembrane region" description="Helical" evidence="5">
    <location>
        <begin position="91"/>
        <end position="112"/>
    </location>
</feature>
<gene>
    <name evidence="6" type="ORF">ENV54_05905</name>
</gene>
<dbReference type="AlphaFoldDB" id="A0A7C4EWW7"/>
<feature type="transmembrane region" description="Helical" evidence="5">
    <location>
        <begin position="5"/>
        <end position="25"/>
    </location>
</feature>
<evidence type="ECO:0000256" key="2">
    <source>
        <dbReference type="ARBA" id="ARBA00022692"/>
    </source>
</evidence>
<evidence type="ECO:0000256" key="4">
    <source>
        <dbReference type="ARBA" id="ARBA00023136"/>
    </source>
</evidence>
<dbReference type="GO" id="GO:0016020">
    <property type="term" value="C:membrane"/>
    <property type="evidence" value="ECO:0007669"/>
    <property type="project" value="UniProtKB-SubCell"/>
</dbReference>